<keyword evidence="1" id="KW-0238">DNA-binding</keyword>
<dbReference type="PRINTS" id="PR00038">
    <property type="entry name" value="HTHLUXR"/>
</dbReference>
<dbReference type="EMBL" id="JBHSKP010000013">
    <property type="protein sequence ID" value="MFC5154150.1"/>
    <property type="molecule type" value="Genomic_DNA"/>
</dbReference>
<dbReference type="Proteomes" id="UP001596160">
    <property type="component" value="Unassembled WGS sequence"/>
</dbReference>
<organism evidence="3 4">
    <name type="scientific">Streptomyces amakusaensis</name>
    <dbReference type="NCBI Taxonomy" id="67271"/>
    <lineage>
        <taxon>Bacteria</taxon>
        <taxon>Bacillati</taxon>
        <taxon>Actinomycetota</taxon>
        <taxon>Actinomycetes</taxon>
        <taxon>Kitasatosporales</taxon>
        <taxon>Streptomycetaceae</taxon>
        <taxon>Streptomyces</taxon>
    </lineage>
</organism>
<comment type="caution">
    <text evidence="3">The sequence shown here is derived from an EMBL/GenBank/DDBJ whole genome shotgun (WGS) entry which is preliminary data.</text>
</comment>
<dbReference type="RefSeq" id="WP_344480127.1">
    <property type="nucleotide sequence ID" value="NZ_BAAASB010000014.1"/>
</dbReference>
<sequence>MDRPLRPPSAPARPTPLTPAEISALMRVASGLSAKEAAVELGVKVLTVHAHMRTAGNKLYAASAPTKVHNAYLNGQLPAPEPVEPPEGLTDEDRQLIRAVATCALMPDVAEAAGLLPGEVSARLKDLMSRTGARSHPHLVHLGFAYRILHPASEPGPGTA</sequence>
<accession>A0ABW0AK46</accession>
<feature type="domain" description="HTH luxR-type" evidence="2">
    <location>
        <begin position="86"/>
        <end position="143"/>
    </location>
</feature>
<proteinExistence type="predicted"/>
<gene>
    <name evidence="3" type="ORF">ACFPRH_20660</name>
</gene>
<evidence type="ECO:0000313" key="4">
    <source>
        <dbReference type="Proteomes" id="UP001596160"/>
    </source>
</evidence>
<evidence type="ECO:0000313" key="3">
    <source>
        <dbReference type="EMBL" id="MFC5154150.1"/>
    </source>
</evidence>
<evidence type="ECO:0000259" key="2">
    <source>
        <dbReference type="SMART" id="SM00421"/>
    </source>
</evidence>
<dbReference type="PANTHER" id="PTHR43214">
    <property type="entry name" value="TWO-COMPONENT RESPONSE REGULATOR"/>
    <property type="match status" value="1"/>
</dbReference>
<dbReference type="InterPro" id="IPR016032">
    <property type="entry name" value="Sig_transdc_resp-reg_C-effctor"/>
</dbReference>
<dbReference type="InterPro" id="IPR000792">
    <property type="entry name" value="Tscrpt_reg_LuxR_C"/>
</dbReference>
<dbReference type="Gene3D" id="1.10.10.10">
    <property type="entry name" value="Winged helix-like DNA-binding domain superfamily/Winged helix DNA-binding domain"/>
    <property type="match status" value="1"/>
</dbReference>
<feature type="domain" description="HTH luxR-type" evidence="2">
    <location>
        <begin position="14"/>
        <end position="71"/>
    </location>
</feature>
<dbReference type="SUPFAM" id="SSF46894">
    <property type="entry name" value="C-terminal effector domain of the bipartite response regulators"/>
    <property type="match status" value="2"/>
</dbReference>
<name>A0ABW0AK46_9ACTN</name>
<keyword evidence="4" id="KW-1185">Reference proteome</keyword>
<dbReference type="SMART" id="SM00421">
    <property type="entry name" value="HTH_LUXR"/>
    <property type="match status" value="2"/>
</dbReference>
<protein>
    <submittedName>
        <fullName evidence="3">LuxR C-terminal-related transcriptional regulator</fullName>
    </submittedName>
</protein>
<dbReference type="InterPro" id="IPR039420">
    <property type="entry name" value="WalR-like"/>
</dbReference>
<evidence type="ECO:0000256" key="1">
    <source>
        <dbReference type="ARBA" id="ARBA00023125"/>
    </source>
</evidence>
<reference evidence="4" key="1">
    <citation type="journal article" date="2019" name="Int. J. Syst. Evol. Microbiol.">
        <title>The Global Catalogue of Microorganisms (GCM) 10K type strain sequencing project: providing services to taxonomists for standard genome sequencing and annotation.</title>
        <authorList>
            <consortium name="The Broad Institute Genomics Platform"/>
            <consortium name="The Broad Institute Genome Sequencing Center for Infectious Disease"/>
            <person name="Wu L."/>
            <person name="Ma J."/>
        </authorList>
    </citation>
    <scope>NUCLEOTIDE SEQUENCE [LARGE SCALE GENOMIC DNA]</scope>
    <source>
        <strain evidence="4">PCU 266</strain>
    </source>
</reference>
<dbReference type="InterPro" id="IPR036388">
    <property type="entry name" value="WH-like_DNA-bd_sf"/>
</dbReference>
<dbReference type="Pfam" id="PF00196">
    <property type="entry name" value="GerE"/>
    <property type="match status" value="1"/>
</dbReference>